<dbReference type="Proteomes" id="UP000775213">
    <property type="component" value="Unassembled WGS sequence"/>
</dbReference>
<sequence>MGTNESDQLPLSSVAIPHRRALDPAPILNHLPSRAADRPSEATGLAPSGCLPISMAAHPAIRALNLSALLDRSNFQLYSLESQS</sequence>
<proteinExistence type="predicted"/>
<dbReference type="AlphaFoldDB" id="A0AAV7HPZ4"/>
<evidence type="ECO:0000313" key="2">
    <source>
        <dbReference type="EMBL" id="KAH0470847.1"/>
    </source>
</evidence>
<name>A0AAV7HPZ4_DENCH</name>
<gene>
    <name evidence="2" type="ORF">IEQ34_000570</name>
</gene>
<keyword evidence="3" id="KW-1185">Reference proteome</keyword>
<accession>A0AAV7HPZ4</accession>
<evidence type="ECO:0000256" key="1">
    <source>
        <dbReference type="SAM" id="MobiDB-lite"/>
    </source>
</evidence>
<evidence type="ECO:0000313" key="3">
    <source>
        <dbReference type="Proteomes" id="UP000775213"/>
    </source>
</evidence>
<feature type="region of interest" description="Disordered" evidence="1">
    <location>
        <begin position="27"/>
        <end position="49"/>
    </location>
</feature>
<organism evidence="2 3">
    <name type="scientific">Dendrobium chrysotoxum</name>
    <name type="common">Orchid</name>
    <dbReference type="NCBI Taxonomy" id="161865"/>
    <lineage>
        <taxon>Eukaryota</taxon>
        <taxon>Viridiplantae</taxon>
        <taxon>Streptophyta</taxon>
        <taxon>Embryophyta</taxon>
        <taxon>Tracheophyta</taxon>
        <taxon>Spermatophyta</taxon>
        <taxon>Magnoliopsida</taxon>
        <taxon>Liliopsida</taxon>
        <taxon>Asparagales</taxon>
        <taxon>Orchidaceae</taxon>
        <taxon>Epidendroideae</taxon>
        <taxon>Malaxideae</taxon>
        <taxon>Dendrobiinae</taxon>
        <taxon>Dendrobium</taxon>
    </lineage>
</organism>
<comment type="caution">
    <text evidence="2">The sequence shown here is derived from an EMBL/GenBank/DDBJ whole genome shotgun (WGS) entry which is preliminary data.</text>
</comment>
<dbReference type="EMBL" id="JAGFBR010000001">
    <property type="protein sequence ID" value="KAH0470847.1"/>
    <property type="molecule type" value="Genomic_DNA"/>
</dbReference>
<protein>
    <submittedName>
        <fullName evidence="2">Uncharacterized protein</fullName>
    </submittedName>
</protein>
<reference evidence="2 3" key="1">
    <citation type="journal article" date="2021" name="Hortic Res">
        <title>Chromosome-scale assembly of the Dendrobium chrysotoxum genome enhances the understanding of orchid evolution.</title>
        <authorList>
            <person name="Zhang Y."/>
            <person name="Zhang G.Q."/>
            <person name="Zhang D."/>
            <person name="Liu X.D."/>
            <person name="Xu X.Y."/>
            <person name="Sun W.H."/>
            <person name="Yu X."/>
            <person name="Zhu X."/>
            <person name="Wang Z.W."/>
            <person name="Zhao X."/>
            <person name="Zhong W.Y."/>
            <person name="Chen H."/>
            <person name="Yin W.L."/>
            <person name="Huang T."/>
            <person name="Niu S.C."/>
            <person name="Liu Z.J."/>
        </authorList>
    </citation>
    <scope>NUCLEOTIDE SEQUENCE [LARGE SCALE GENOMIC DNA]</scope>
    <source>
        <strain evidence="2">Lindl</strain>
    </source>
</reference>